<dbReference type="AlphaFoldDB" id="A0A381V604"/>
<dbReference type="Gene3D" id="3.30.230.10">
    <property type="match status" value="1"/>
</dbReference>
<keyword evidence="3" id="KW-0255">Endonuclease</keyword>
<dbReference type="EMBL" id="UINC01007707">
    <property type="protein sequence ID" value="SVA34703.1"/>
    <property type="molecule type" value="Genomic_DNA"/>
</dbReference>
<dbReference type="InterPro" id="IPR020568">
    <property type="entry name" value="Ribosomal_Su5_D2-typ_SF"/>
</dbReference>
<organism evidence="6">
    <name type="scientific">marine metagenome</name>
    <dbReference type="NCBI Taxonomy" id="408172"/>
    <lineage>
        <taxon>unclassified sequences</taxon>
        <taxon>metagenomes</taxon>
        <taxon>ecological metagenomes</taxon>
    </lineage>
</organism>
<keyword evidence="1" id="KW-0819">tRNA processing</keyword>
<dbReference type="Pfam" id="PF00825">
    <property type="entry name" value="Ribonuclease_P"/>
    <property type="match status" value="1"/>
</dbReference>
<evidence type="ECO:0000256" key="5">
    <source>
        <dbReference type="ARBA" id="ARBA00022884"/>
    </source>
</evidence>
<dbReference type="InterPro" id="IPR014721">
    <property type="entry name" value="Ribsml_uS5_D2-typ_fold_subgr"/>
</dbReference>
<dbReference type="GO" id="GO:0008033">
    <property type="term" value="P:tRNA processing"/>
    <property type="evidence" value="ECO:0007669"/>
    <property type="project" value="UniProtKB-KW"/>
</dbReference>
<proteinExistence type="predicted"/>
<gene>
    <name evidence="6" type="ORF">METZ01_LOCUS87557</name>
</gene>
<evidence type="ECO:0000256" key="3">
    <source>
        <dbReference type="ARBA" id="ARBA00022759"/>
    </source>
</evidence>
<protein>
    <submittedName>
        <fullName evidence="6">Uncharacterized protein</fullName>
    </submittedName>
</protein>
<keyword evidence="4" id="KW-0378">Hydrolase</keyword>
<dbReference type="GO" id="GO:0000049">
    <property type="term" value="F:tRNA binding"/>
    <property type="evidence" value="ECO:0007669"/>
    <property type="project" value="InterPro"/>
</dbReference>
<keyword evidence="5" id="KW-0694">RNA-binding</keyword>
<dbReference type="NCBIfam" id="TIGR00188">
    <property type="entry name" value="rnpA"/>
    <property type="match status" value="1"/>
</dbReference>
<dbReference type="GO" id="GO:0004526">
    <property type="term" value="F:ribonuclease P activity"/>
    <property type="evidence" value="ECO:0007669"/>
    <property type="project" value="InterPro"/>
</dbReference>
<reference evidence="6" key="1">
    <citation type="submission" date="2018-05" db="EMBL/GenBank/DDBJ databases">
        <authorList>
            <person name="Lanie J.A."/>
            <person name="Ng W.-L."/>
            <person name="Kazmierczak K.M."/>
            <person name="Andrzejewski T.M."/>
            <person name="Davidsen T.M."/>
            <person name="Wayne K.J."/>
            <person name="Tettelin H."/>
            <person name="Glass J.I."/>
            <person name="Rusch D."/>
            <person name="Podicherti R."/>
            <person name="Tsui H.-C.T."/>
            <person name="Winkler M.E."/>
        </authorList>
    </citation>
    <scope>NUCLEOTIDE SEQUENCE</scope>
</reference>
<keyword evidence="2" id="KW-0540">Nuclease</keyword>
<sequence length="111" mass="12980">MLLSAKIDFGRVLKIKPISKDRFFRVHTKKNNLKRARLGISLPKNKIKNAITRNNLKRKIRNSLQQLSGLSLDIVFVYINNDEPYDAKITKKSIEHHKNKILNTAEKNWKT</sequence>
<evidence type="ECO:0000256" key="4">
    <source>
        <dbReference type="ARBA" id="ARBA00022801"/>
    </source>
</evidence>
<evidence type="ECO:0000256" key="1">
    <source>
        <dbReference type="ARBA" id="ARBA00022694"/>
    </source>
</evidence>
<evidence type="ECO:0000313" key="6">
    <source>
        <dbReference type="EMBL" id="SVA34703.1"/>
    </source>
</evidence>
<dbReference type="SUPFAM" id="SSF54211">
    <property type="entry name" value="Ribosomal protein S5 domain 2-like"/>
    <property type="match status" value="1"/>
</dbReference>
<evidence type="ECO:0000256" key="2">
    <source>
        <dbReference type="ARBA" id="ARBA00022722"/>
    </source>
</evidence>
<dbReference type="InterPro" id="IPR000100">
    <property type="entry name" value="RNase_P"/>
</dbReference>
<accession>A0A381V604</accession>
<name>A0A381V604_9ZZZZ</name>